<feature type="region of interest" description="Disordered" evidence="1">
    <location>
        <begin position="504"/>
        <end position="526"/>
    </location>
</feature>
<dbReference type="AlphaFoldDB" id="A0A8S1J4Q6"/>
<keyword evidence="3" id="KW-1185">Reference proteome</keyword>
<dbReference type="OrthoDB" id="10674733at2759"/>
<evidence type="ECO:0000256" key="1">
    <source>
        <dbReference type="SAM" id="MobiDB-lite"/>
    </source>
</evidence>
<feature type="region of interest" description="Disordered" evidence="1">
    <location>
        <begin position="186"/>
        <end position="219"/>
    </location>
</feature>
<reference evidence="2" key="1">
    <citation type="submission" date="2020-12" db="EMBL/GenBank/DDBJ databases">
        <authorList>
            <person name="Iha C."/>
        </authorList>
    </citation>
    <scope>NUCLEOTIDE SEQUENCE</scope>
</reference>
<feature type="region of interest" description="Disordered" evidence="1">
    <location>
        <begin position="560"/>
        <end position="611"/>
    </location>
</feature>
<evidence type="ECO:0000313" key="2">
    <source>
        <dbReference type="EMBL" id="CAD7700799.1"/>
    </source>
</evidence>
<proteinExistence type="predicted"/>
<protein>
    <submittedName>
        <fullName evidence="2">Uncharacterized protein</fullName>
    </submittedName>
</protein>
<name>A0A8S1J4Q6_9CHLO</name>
<accession>A0A8S1J4Q6</accession>
<feature type="compositionally biased region" description="Basic and acidic residues" evidence="1">
    <location>
        <begin position="595"/>
        <end position="609"/>
    </location>
</feature>
<organism evidence="2 3">
    <name type="scientific">Ostreobium quekettii</name>
    <dbReference type="NCBI Taxonomy" id="121088"/>
    <lineage>
        <taxon>Eukaryota</taxon>
        <taxon>Viridiplantae</taxon>
        <taxon>Chlorophyta</taxon>
        <taxon>core chlorophytes</taxon>
        <taxon>Ulvophyceae</taxon>
        <taxon>TCBD clade</taxon>
        <taxon>Bryopsidales</taxon>
        <taxon>Ostreobineae</taxon>
        <taxon>Ostreobiaceae</taxon>
        <taxon>Ostreobium</taxon>
    </lineage>
</organism>
<dbReference type="EMBL" id="CAJHUC010001347">
    <property type="protein sequence ID" value="CAD7700799.1"/>
    <property type="molecule type" value="Genomic_DNA"/>
</dbReference>
<gene>
    <name evidence="2" type="ORF">OSTQU699_LOCUS6158</name>
</gene>
<sequence length="637" mass="68996">MSGKQCQRLAHNPRLRAAVFFSLSVVSRSCCIALRQFVLLLLQGSTPNLPQVLDVLPGISLIRPPFVPVNTATSVEVVFDSPTVFQHVLELVGMAGGAEIFRQQLPGAAGEPMRFEIATSEVGVIDFFVQGSDFEGNAAAGLPGHLCVLPELAARDGNRIYDKVIEAASQEGQFFGEYSGVRDKGGVRKRRMESAETQSLGWKERDLQGSLSHDPSSGSKGWSGSGWYYSHPSGEAQSQSRPVMSMNYLTSSWADVFISNLEAQKWAWKENLVQFILELEVVLQSLRPRTGTAHGSSRCAIVGIVEGHALILVLENMLRHLRLFRAWELMAFVLSKVADGGIAVCWGKETLSGELLLASNLKGRYAQQEMELGIEISSSENDFPMRTATSSGFPLHTDDTFVTAHTMESIPTSPDEASRQSADVAEEAAIEEPAMEGRIGKLAVPGLPALTHCDFVGKGVGAGNDNMKTVEERTTSPVGMPSAAGSKASKKPLLLSMWHKMHKRLKPSRHGGQKLNKQQHNPPDLFPVPVGPSRSASGVALEGDSPSAFQEHINVSPSACRAALSPPSPVPENEPTSKAPMLPSEVVKVQRKRFTREDSAKSEGGDRQLRSLKSMFGSLRKAFSKSSKQLMQEEAGA</sequence>
<comment type="caution">
    <text evidence="2">The sequence shown here is derived from an EMBL/GenBank/DDBJ whole genome shotgun (WGS) entry which is preliminary data.</text>
</comment>
<evidence type="ECO:0000313" key="3">
    <source>
        <dbReference type="Proteomes" id="UP000708148"/>
    </source>
</evidence>
<dbReference type="Proteomes" id="UP000708148">
    <property type="component" value="Unassembled WGS sequence"/>
</dbReference>